<gene>
    <name evidence="1" type="ORF">DR864_11050</name>
</gene>
<dbReference type="AlphaFoldDB" id="A0A344THX1"/>
<evidence type="ECO:0000313" key="1">
    <source>
        <dbReference type="EMBL" id="AXE18242.1"/>
    </source>
</evidence>
<dbReference type="EMBL" id="CP030850">
    <property type="protein sequence ID" value="AXE18242.1"/>
    <property type="molecule type" value="Genomic_DNA"/>
</dbReference>
<keyword evidence="2" id="KW-1185">Reference proteome</keyword>
<dbReference type="RefSeq" id="WP_114067026.1">
    <property type="nucleotide sequence ID" value="NZ_CP030850.1"/>
</dbReference>
<dbReference type="Proteomes" id="UP000251993">
    <property type="component" value="Chromosome"/>
</dbReference>
<accession>A0A344THX1</accession>
<proteinExistence type="predicted"/>
<reference evidence="1 2" key="1">
    <citation type="submission" date="2018-07" db="EMBL/GenBank/DDBJ databases">
        <title>Genome sequencing of Runella.</title>
        <authorList>
            <person name="Baek M.-G."/>
            <person name="Yi H."/>
        </authorList>
    </citation>
    <scope>NUCLEOTIDE SEQUENCE [LARGE SCALE GENOMIC DNA]</scope>
    <source>
        <strain evidence="1 2">HYN0085</strain>
    </source>
</reference>
<protein>
    <submittedName>
        <fullName evidence="1">Uncharacterized protein</fullName>
    </submittedName>
</protein>
<name>A0A344THX1_9BACT</name>
<organism evidence="1 2">
    <name type="scientific">Runella rosea</name>
    <dbReference type="NCBI Taxonomy" id="2259595"/>
    <lineage>
        <taxon>Bacteria</taxon>
        <taxon>Pseudomonadati</taxon>
        <taxon>Bacteroidota</taxon>
        <taxon>Cytophagia</taxon>
        <taxon>Cytophagales</taxon>
        <taxon>Spirosomataceae</taxon>
        <taxon>Runella</taxon>
    </lineage>
</organism>
<sequence>MNKVAIIILVFLCCSFDEPRLNSFFVSKYNGCVLKMNKSIRKKLKWEMFTNGSIKPIYSIPDSGFYNKEGIVTNDCRKVIFINDYPIGEKPNDSEKMLFFYEDGHHTYTYSWKDFQVDSLMIRRSIGHFEWLLDFELQDEERKFTLITRDWWEYEFVTLTGKFLIKKRPVGFDENTIIVRGKFYRSPATTKSRMYITKQLAGKTVQEKYIDFDANRFGIGTWNSVLMIRDGEDITPEKYRRFF</sequence>
<dbReference type="KEGG" id="run:DR864_11050"/>
<evidence type="ECO:0000313" key="2">
    <source>
        <dbReference type="Proteomes" id="UP000251993"/>
    </source>
</evidence>
<dbReference type="OrthoDB" id="1494329at2"/>